<keyword evidence="7" id="KW-0067">ATP-binding</keyword>
<feature type="domain" description="Protein kinase" evidence="10">
    <location>
        <begin position="125"/>
        <end position="426"/>
    </location>
</feature>
<dbReference type="Pfam" id="PF01657">
    <property type="entry name" value="Stress-antifung"/>
    <property type="match status" value="1"/>
</dbReference>
<dbReference type="InterPro" id="IPR011009">
    <property type="entry name" value="Kinase-like_dom_sf"/>
</dbReference>
<dbReference type="InterPro" id="IPR038408">
    <property type="entry name" value="GNK2_sf"/>
</dbReference>
<evidence type="ECO:0000256" key="6">
    <source>
        <dbReference type="ARBA" id="ARBA00022777"/>
    </source>
</evidence>
<dbReference type="InterPro" id="IPR002902">
    <property type="entry name" value="GNK2"/>
</dbReference>
<accession>A0AAD6M371</accession>
<evidence type="ECO:0000259" key="10">
    <source>
        <dbReference type="PROSITE" id="PS50011"/>
    </source>
</evidence>
<evidence type="ECO:0000256" key="1">
    <source>
        <dbReference type="ARBA" id="ARBA00022527"/>
    </source>
</evidence>
<organism evidence="12 13">
    <name type="scientific">Populus alba x Populus x berolinensis</name>
    <dbReference type="NCBI Taxonomy" id="444605"/>
    <lineage>
        <taxon>Eukaryota</taxon>
        <taxon>Viridiplantae</taxon>
        <taxon>Streptophyta</taxon>
        <taxon>Embryophyta</taxon>
        <taxon>Tracheophyta</taxon>
        <taxon>Spermatophyta</taxon>
        <taxon>Magnoliopsida</taxon>
        <taxon>eudicotyledons</taxon>
        <taxon>Gunneridae</taxon>
        <taxon>Pentapetalae</taxon>
        <taxon>rosids</taxon>
        <taxon>fabids</taxon>
        <taxon>Malpighiales</taxon>
        <taxon>Salicaceae</taxon>
        <taxon>Saliceae</taxon>
        <taxon>Populus</taxon>
    </lineage>
</organism>
<evidence type="ECO:0000313" key="12">
    <source>
        <dbReference type="EMBL" id="KAJ6977564.1"/>
    </source>
</evidence>
<keyword evidence="13" id="KW-1185">Reference proteome</keyword>
<dbReference type="Gene3D" id="3.30.200.20">
    <property type="entry name" value="Phosphorylase Kinase, domain 1"/>
    <property type="match status" value="1"/>
</dbReference>
<dbReference type="GO" id="GO:0004674">
    <property type="term" value="F:protein serine/threonine kinase activity"/>
    <property type="evidence" value="ECO:0007669"/>
    <property type="project" value="UniProtKB-KW"/>
</dbReference>
<dbReference type="InterPro" id="IPR008271">
    <property type="entry name" value="Ser/Thr_kinase_AS"/>
</dbReference>
<evidence type="ECO:0000256" key="2">
    <source>
        <dbReference type="ARBA" id="ARBA00022679"/>
    </source>
</evidence>
<dbReference type="AlphaFoldDB" id="A0AAD6M371"/>
<name>A0AAD6M371_9ROSI</name>
<dbReference type="PROSITE" id="PS00108">
    <property type="entry name" value="PROTEIN_KINASE_ST"/>
    <property type="match status" value="1"/>
</dbReference>
<dbReference type="Proteomes" id="UP001164929">
    <property type="component" value="Chromosome 12"/>
</dbReference>
<dbReference type="PANTHER" id="PTHR47973">
    <property type="entry name" value="CYSTEINE-RICH RECEPTOR-LIKE PROTEIN KINASE 3"/>
    <property type="match status" value="1"/>
</dbReference>
<comment type="caution">
    <text evidence="12">The sequence shown here is derived from an EMBL/GenBank/DDBJ whole genome shotgun (WGS) entry which is preliminary data.</text>
</comment>
<keyword evidence="9" id="KW-0325">Glycoprotein</keyword>
<evidence type="ECO:0000256" key="9">
    <source>
        <dbReference type="ARBA" id="ARBA00023180"/>
    </source>
</evidence>
<dbReference type="Gene3D" id="1.10.510.10">
    <property type="entry name" value="Transferase(Phosphotransferase) domain 1"/>
    <property type="match status" value="1"/>
</dbReference>
<reference evidence="12" key="1">
    <citation type="journal article" date="2023" name="Mol. Ecol. Resour.">
        <title>Chromosome-level genome assembly of a triploid poplar Populus alba 'Berolinensis'.</title>
        <authorList>
            <person name="Chen S."/>
            <person name="Yu Y."/>
            <person name="Wang X."/>
            <person name="Wang S."/>
            <person name="Zhang T."/>
            <person name="Zhou Y."/>
            <person name="He R."/>
            <person name="Meng N."/>
            <person name="Wang Y."/>
            <person name="Liu W."/>
            <person name="Liu Z."/>
            <person name="Liu J."/>
            <person name="Guo Q."/>
            <person name="Huang H."/>
            <person name="Sederoff R.R."/>
            <person name="Wang G."/>
            <person name="Qu G."/>
            <person name="Chen S."/>
        </authorList>
    </citation>
    <scope>NUCLEOTIDE SEQUENCE</scope>
    <source>
        <strain evidence="12">SC-2020</strain>
    </source>
</reference>
<dbReference type="CDD" id="cd23509">
    <property type="entry name" value="Gnk2-like"/>
    <property type="match status" value="1"/>
</dbReference>
<feature type="domain" description="Gnk2-homologous" evidence="11">
    <location>
        <begin position="1"/>
        <end position="76"/>
    </location>
</feature>
<keyword evidence="6 12" id="KW-0418">Kinase</keyword>
<keyword evidence="5" id="KW-0547">Nucleotide-binding</keyword>
<keyword evidence="4" id="KW-0677">Repeat</keyword>
<evidence type="ECO:0000256" key="4">
    <source>
        <dbReference type="ARBA" id="ARBA00022737"/>
    </source>
</evidence>
<dbReference type="InterPro" id="IPR052059">
    <property type="entry name" value="CR_Ser/Thr_kinase"/>
</dbReference>
<evidence type="ECO:0000256" key="5">
    <source>
        <dbReference type="ARBA" id="ARBA00022741"/>
    </source>
</evidence>
<dbReference type="FunFam" id="1.10.510.10:FF:000336">
    <property type="entry name" value="Cysteine-rich receptor-like protein kinase 2"/>
    <property type="match status" value="1"/>
</dbReference>
<dbReference type="SUPFAM" id="SSF56112">
    <property type="entry name" value="Protein kinase-like (PK-like)"/>
    <property type="match status" value="1"/>
</dbReference>
<dbReference type="PROSITE" id="PS51473">
    <property type="entry name" value="GNK2"/>
    <property type="match status" value="1"/>
</dbReference>
<evidence type="ECO:0000256" key="8">
    <source>
        <dbReference type="ARBA" id="ARBA00023170"/>
    </source>
</evidence>
<protein>
    <submittedName>
        <fullName evidence="12">Cysteine-rich receptor-like protein kinase 1</fullName>
    </submittedName>
</protein>
<dbReference type="GO" id="GO:0005524">
    <property type="term" value="F:ATP binding"/>
    <property type="evidence" value="ECO:0007669"/>
    <property type="project" value="UniProtKB-KW"/>
</dbReference>
<dbReference type="PROSITE" id="PS50011">
    <property type="entry name" value="PROTEIN_KINASE_DOM"/>
    <property type="match status" value="1"/>
</dbReference>
<evidence type="ECO:0000259" key="11">
    <source>
        <dbReference type="PROSITE" id="PS51473"/>
    </source>
</evidence>
<evidence type="ECO:0000256" key="7">
    <source>
        <dbReference type="ARBA" id="ARBA00022840"/>
    </source>
</evidence>
<keyword evidence="8 12" id="KW-0675">Receptor</keyword>
<gene>
    <name evidence="12" type="ORF">NC653_029460</name>
</gene>
<keyword evidence="1" id="KW-0723">Serine/threonine-protein kinase</keyword>
<dbReference type="EMBL" id="JAQIZT010000012">
    <property type="protein sequence ID" value="KAJ6977564.1"/>
    <property type="molecule type" value="Genomic_DNA"/>
</dbReference>
<dbReference type="Gene3D" id="3.30.430.20">
    <property type="entry name" value="Gnk2 domain, C-X8-C-X2-C motif"/>
    <property type="match status" value="1"/>
</dbReference>
<sequence>MDSLQKQVGSRNWGCGFITSPLLQIYGLAQCHDDLSSVDCKICFFQGRVKLPRCLPATSARIYLNGCFIRYDNYNFFHEAIDPMNDAVVCGEPTNALTDSFLHMEFKQRLAAAIQNVTAMALGAFIGYERLSKRKGGEIATNLNFTYEVLEKATEYFDDSRKLGQGGAVKRLVYSTRQWVDQFFNEVNLISGIQHKNLVILLGCSIEGPESLLVYEYVPNRSLDQILFIKNTLHILNWQQRFNIILGTARGLAYLHGGCGVTIIHRDIKTSNILLDEKLTPKIADFGLARCVATDNTHISTGIAGTLGYMAPEYLVRGQLTEKVDVYGFGVLLLEIATGRKNSVFSQGSSSILHSVWKHHKANTITDMVDPGLRGMFSQKQAEKVLQIGLLCTQASSRLRPSMNGVVQMLTDAQCEIPSPKQPPFLNASVLSPDGGADSCITEVSLTCNSVVKQQTTSQETLLGDPSKFRRYR</sequence>
<evidence type="ECO:0000256" key="3">
    <source>
        <dbReference type="ARBA" id="ARBA00022729"/>
    </source>
</evidence>
<dbReference type="Pfam" id="PF07714">
    <property type="entry name" value="PK_Tyr_Ser-Thr"/>
    <property type="match status" value="1"/>
</dbReference>
<keyword evidence="3" id="KW-0732">Signal</keyword>
<keyword evidence="2" id="KW-0808">Transferase</keyword>
<dbReference type="InterPro" id="IPR000719">
    <property type="entry name" value="Prot_kinase_dom"/>
</dbReference>
<proteinExistence type="predicted"/>
<dbReference type="InterPro" id="IPR001245">
    <property type="entry name" value="Ser-Thr/Tyr_kinase_cat_dom"/>
</dbReference>
<evidence type="ECO:0000313" key="13">
    <source>
        <dbReference type="Proteomes" id="UP001164929"/>
    </source>
</evidence>
<dbReference type="SMART" id="SM00220">
    <property type="entry name" value="S_TKc"/>
    <property type="match status" value="1"/>
</dbReference>